<proteinExistence type="predicted"/>
<dbReference type="STRING" id="393762.SAMN05660472_00981"/>
<dbReference type="PROSITE" id="PS51272">
    <property type="entry name" value="SLH"/>
    <property type="match status" value="2"/>
</dbReference>
<protein>
    <submittedName>
        <fullName evidence="3">S-layer homology domain-containing protein</fullName>
    </submittedName>
</protein>
<dbReference type="EMBL" id="FNFP01000001">
    <property type="protein sequence ID" value="SDK19120.1"/>
    <property type="molecule type" value="Genomic_DNA"/>
</dbReference>
<dbReference type="RefSeq" id="WP_176762057.1">
    <property type="nucleotide sequence ID" value="NZ_FNFP01000001.1"/>
</dbReference>
<keyword evidence="4" id="KW-1185">Reference proteome</keyword>
<dbReference type="InterPro" id="IPR032599">
    <property type="entry name" value="YcdB/YcdC_rep_domain"/>
</dbReference>
<dbReference type="Pfam" id="PF00395">
    <property type="entry name" value="SLH"/>
    <property type="match status" value="2"/>
</dbReference>
<feature type="domain" description="SLH" evidence="2">
    <location>
        <begin position="722"/>
        <end position="778"/>
    </location>
</feature>
<dbReference type="Proteomes" id="UP000198718">
    <property type="component" value="Unassembled WGS sequence"/>
</dbReference>
<evidence type="ECO:0000256" key="1">
    <source>
        <dbReference type="ARBA" id="ARBA00022737"/>
    </source>
</evidence>
<dbReference type="InterPro" id="IPR001119">
    <property type="entry name" value="SLH_dom"/>
</dbReference>
<evidence type="ECO:0000313" key="4">
    <source>
        <dbReference type="Proteomes" id="UP000198718"/>
    </source>
</evidence>
<reference evidence="3 4" key="1">
    <citation type="submission" date="2016-10" db="EMBL/GenBank/DDBJ databases">
        <authorList>
            <person name="de Groot N.N."/>
        </authorList>
    </citation>
    <scope>NUCLEOTIDE SEQUENCE [LARGE SCALE GENOMIC DNA]</scope>
    <source>
        <strain evidence="3 4">DSM 18346</strain>
    </source>
</reference>
<evidence type="ECO:0000313" key="3">
    <source>
        <dbReference type="EMBL" id="SDK19120.1"/>
    </source>
</evidence>
<feature type="domain" description="SLH" evidence="2">
    <location>
        <begin position="657"/>
        <end position="719"/>
    </location>
</feature>
<dbReference type="Pfam" id="PF16244">
    <property type="entry name" value="DUF4901"/>
    <property type="match status" value="1"/>
</dbReference>
<organism evidence="3 4">
    <name type="scientific">Natronincola ferrireducens</name>
    <dbReference type="NCBI Taxonomy" id="393762"/>
    <lineage>
        <taxon>Bacteria</taxon>
        <taxon>Bacillati</taxon>
        <taxon>Bacillota</taxon>
        <taxon>Clostridia</taxon>
        <taxon>Peptostreptococcales</taxon>
        <taxon>Natronincolaceae</taxon>
        <taxon>Natronincola</taxon>
    </lineage>
</organism>
<gene>
    <name evidence="3" type="ORF">SAMN05660472_00981</name>
</gene>
<sequence length="778" mass="91050">MKRLVSMVLIFTLLFTVFSGITHAVEVSSIYTKTEIEELVRTKLNIDKEINLDYANLFTRDLQEKKFWSLQFQGENERIHVAISADTGEITNYHNWDATNYEGAITIMAEDAKKTAVKFIQTLEPQKYKETEEVTAKAPSFIIYDMARSAYEGDNYHFLFVRKLGEEFFPNNYFRVQVSGVNGKVTGYEMRWDEATYANKKSLITETKARQVFESEERLALKYVALYKNNKGEVTKPTLTPVYVYNPKESDKIHAVEGRLLKQEELYTGGQFYGPRSYGADQMATKETMNYDGGEVIPEEGILSKEKVEKAVLETLARELDITGLQVQNSHYSNYYHRMKGKFWNIYWYDEESGKSLNTTVDGEKGNIITASYSKEPREVKPYERDGLELNSLKKDMMDGKVPMEVYEEEVGNVKNTDKSQLPLLDEEKVRKEVEERIKTMFPHVKGGEVKFKRQPQMTTEAIVYFTSPRYIEGIPYEENYINVTYQYNTGEILELNYRWNDVEIQTPTKIVEKNMIEKKFYDTVGFEKYLIQLRNQEAFNSRRLDIPMKELIPVYSIKDFYFHYIDAGNGKFLDYNGEEYVEENLSIHEFKDIQSSPYKKEILLMDKMGILKEDTLYFQPDGTLLRKDALKWIVEMGWRGRFYYLNKGYGYKNDEKQPYFKDLDKDDPYYIYVEAAIENKILEKGDGYFQPEETITKIESTQWLLNAMGQKELAQFTEIFQVPYTDKGDIPKEDRGYVALAKYYNIFADKNSEGAFQPDKVFTRGEFVSILYHLLKN</sequence>
<name>A0A1G8ZYB6_9FIRM</name>
<evidence type="ECO:0000259" key="2">
    <source>
        <dbReference type="PROSITE" id="PS51272"/>
    </source>
</evidence>
<keyword evidence="1" id="KW-0677">Repeat</keyword>
<dbReference type="AlphaFoldDB" id="A0A1G8ZYB6"/>
<accession>A0A1G8ZYB6</accession>